<proteinExistence type="predicted"/>
<keyword evidence="3" id="KW-0106">Calcium</keyword>
<dbReference type="SUPFAM" id="SSF47473">
    <property type="entry name" value="EF-hand"/>
    <property type="match status" value="1"/>
</dbReference>
<organism evidence="5 6">
    <name type="scientific">Cladonia borealis</name>
    <dbReference type="NCBI Taxonomy" id="184061"/>
    <lineage>
        <taxon>Eukaryota</taxon>
        <taxon>Fungi</taxon>
        <taxon>Dikarya</taxon>
        <taxon>Ascomycota</taxon>
        <taxon>Pezizomycotina</taxon>
        <taxon>Lecanoromycetes</taxon>
        <taxon>OSLEUM clade</taxon>
        <taxon>Lecanoromycetidae</taxon>
        <taxon>Lecanorales</taxon>
        <taxon>Lecanorineae</taxon>
        <taxon>Cladoniaceae</taxon>
        <taxon>Cladonia</taxon>
    </lineage>
</organism>
<feature type="domain" description="EF-hand" evidence="4">
    <location>
        <begin position="156"/>
        <end position="186"/>
    </location>
</feature>
<name>A0AA39V463_9LECA</name>
<dbReference type="PANTHER" id="PTHR23048:SF0">
    <property type="entry name" value="CALMODULIN LIKE 3"/>
    <property type="match status" value="1"/>
</dbReference>
<evidence type="ECO:0000256" key="3">
    <source>
        <dbReference type="ARBA" id="ARBA00022837"/>
    </source>
</evidence>
<evidence type="ECO:0000256" key="2">
    <source>
        <dbReference type="ARBA" id="ARBA00022737"/>
    </source>
</evidence>
<gene>
    <name evidence="5" type="ORF">JMJ35_002656</name>
</gene>
<dbReference type="SMART" id="SM00054">
    <property type="entry name" value="EFh"/>
    <property type="match status" value="5"/>
</dbReference>
<dbReference type="EMBL" id="JAFEKC020000004">
    <property type="protein sequence ID" value="KAK0515277.1"/>
    <property type="molecule type" value="Genomic_DNA"/>
</dbReference>
<keyword evidence="6" id="KW-1185">Reference proteome</keyword>
<protein>
    <recommendedName>
        <fullName evidence="1">Calmodulin</fullName>
    </recommendedName>
</protein>
<feature type="domain" description="EF-hand" evidence="4">
    <location>
        <begin position="120"/>
        <end position="155"/>
    </location>
</feature>
<dbReference type="InterPro" id="IPR011992">
    <property type="entry name" value="EF-hand-dom_pair"/>
</dbReference>
<reference evidence="5" key="1">
    <citation type="submission" date="2023-03" db="EMBL/GenBank/DDBJ databases">
        <title>Complete genome of Cladonia borealis.</title>
        <authorList>
            <person name="Park H."/>
        </authorList>
    </citation>
    <scope>NUCLEOTIDE SEQUENCE</scope>
    <source>
        <strain evidence="5">ANT050790</strain>
    </source>
</reference>
<keyword evidence="2" id="KW-0677">Repeat</keyword>
<evidence type="ECO:0000256" key="1">
    <source>
        <dbReference type="ARBA" id="ARBA00020786"/>
    </source>
</evidence>
<dbReference type="GO" id="GO:0005509">
    <property type="term" value="F:calcium ion binding"/>
    <property type="evidence" value="ECO:0007669"/>
    <property type="project" value="InterPro"/>
</dbReference>
<dbReference type="PANTHER" id="PTHR23048">
    <property type="entry name" value="MYOSIN LIGHT CHAIN 1, 3"/>
    <property type="match status" value="1"/>
</dbReference>
<accession>A0AA39V463</accession>
<comment type="caution">
    <text evidence="5">The sequence shown here is derived from an EMBL/GenBank/DDBJ whole genome shotgun (WGS) entry which is preliminary data.</text>
</comment>
<feature type="domain" description="EF-hand" evidence="4">
    <location>
        <begin position="83"/>
        <end position="118"/>
    </location>
</feature>
<dbReference type="Gene3D" id="1.10.238.10">
    <property type="entry name" value="EF-hand"/>
    <property type="match status" value="2"/>
</dbReference>
<dbReference type="PROSITE" id="PS50222">
    <property type="entry name" value="EF_HAND_2"/>
    <property type="match status" value="3"/>
</dbReference>
<evidence type="ECO:0000313" key="5">
    <source>
        <dbReference type="EMBL" id="KAK0515277.1"/>
    </source>
</evidence>
<dbReference type="CDD" id="cd00051">
    <property type="entry name" value="EFh"/>
    <property type="match status" value="1"/>
</dbReference>
<dbReference type="InterPro" id="IPR002048">
    <property type="entry name" value="EF_hand_dom"/>
</dbReference>
<dbReference type="PROSITE" id="PS00018">
    <property type="entry name" value="EF_HAND_1"/>
    <property type="match status" value="3"/>
</dbReference>
<sequence>MTASLSEQQLQDLRQTFALFDDDGNGESYPAFHHKIPVKSPRSVQALIGRAFNACTHLLTRSNTGEITAQELGNVMRQLGLKPSETELEDIMNEIDSDHSGTIDFNEFATIMAHKVAQSDSEAELRAAFRVFDKDDNGTIDTQELRQLMKSIGEDLTDEQIEEMIREADQDGDGSIDYNEFVQLMK</sequence>
<dbReference type="InterPro" id="IPR050230">
    <property type="entry name" value="CALM/Myosin/TropC-like"/>
</dbReference>
<dbReference type="GO" id="GO:0016460">
    <property type="term" value="C:myosin II complex"/>
    <property type="evidence" value="ECO:0007669"/>
    <property type="project" value="TreeGrafter"/>
</dbReference>
<dbReference type="FunFam" id="1.10.238.10:FF:000001">
    <property type="entry name" value="Calmodulin 1"/>
    <property type="match status" value="1"/>
</dbReference>
<evidence type="ECO:0000313" key="6">
    <source>
        <dbReference type="Proteomes" id="UP001166286"/>
    </source>
</evidence>
<dbReference type="Pfam" id="PF13499">
    <property type="entry name" value="EF-hand_7"/>
    <property type="match status" value="2"/>
</dbReference>
<dbReference type="InterPro" id="IPR018247">
    <property type="entry name" value="EF_Hand_1_Ca_BS"/>
</dbReference>
<dbReference type="AlphaFoldDB" id="A0AA39V463"/>
<evidence type="ECO:0000259" key="4">
    <source>
        <dbReference type="PROSITE" id="PS50222"/>
    </source>
</evidence>
<dbReference type="Proteomes" id="UP001166286">
    <property type="component" value="Unassembled WGS sequence"/>
</dbReference>